<keyword evidence="3" id="KW-1185">Reference proteome</keyword>
<accession>A0A371AQH0</accession>
<feature type="transmembrane region" description="Helical" evidence="1">
    <location>
        <begin position="7"/>
        <end position="26"/>
    </location>
</feature>
<gene>
    <name evidence="2" type="ORF">DWV06_17725</name>
</gene>
<feature type="transmembrane region" description="Helical" evidence="1">
    <location>
        <begin position="60"/>
        <end position="79"/>
    </location>
</feature>
<protein>
    <submittedName>
        <fullName evidence="2">Uncharacterized protein</fullName>
    </submittedName>
</protein>
<sequence>MKMILRTLGFPFLLIITELLMCFMTYTNYRSTNKISFTFLIKSIFLYTNKNDYLFANVDWLLYLGLFSCFLLSLFYLGIRMYGATKKYRSLIIMRYVSSEKFILSWKRKGAFSAVITTVIIMIVPILGYFKLEYGFNFPLNEQIKYIFLTINIFLFLFLCVSINIFCIIRWNDVIAIIILVTIITFILSFDIAIENISLLTYGSVKHLIFGTFVFSILIVIMKIILARGIKKYDLL</sequence>
<comment type="caution">
    <text evidence="2">The sequence shown here is derived from an EMBL/GenBank/DDBJ whole genome shotgun (WGS) entry which is preliminary data.</text>
</comment>
<evidence type="ECO:0000256" key="1">
    <source>
        <dbReference type="SAM" id="Phobius"/>
    </source>
</evidence>
<dbReference type="AlphaFoldDB" id="A0A371AQH0"/>
<keyword evidence="1" id="KW-0472">Membrane</keyword>
<feature type="transmembrane region" description="Helical" evidence="1">
    <location>
        <begin position="144"/>
        <end position="167"/>
    </location>
</feature>
<reference evidence="2 3" key="1">
    <citation type="submission" date="2018-07" db="EMBL/GenBank/DDBJ databases">
        <title>Anaerosacharophilus polymeroproducens gen. nov. sp. nov., an anaerobic bacterium isolated from salt field.</title>
        <authorList>
            <person name="Kim W."/>
            <person name="Yang S.-H."/>
            <person name="Oh J."/>
            <person name="Lee J.-H."/>
            <person name="Kwon K.K."/>
        </authorList>
    </citation>
    <scope>NUCLEOTIDE SEQUENCE [LARGE SCALE GENOMIC DNA]</scope>
    <source>
        <strain evidence="2 3">MCWD5</strain>
    </source>
</reference>
<dbReference type="RefSeq" id="WP_115483555.1">
    <property type="nucleotide sequence ID" value="NZ_QRCT01000051.1"/>
</dbReference>
<evidence type="ECO:0000313" key="2">
    <source>
        <dbReference type="EMBL" id="RDU21823.1"/>
    </source>
</evidence>
<keyword evidence="1" id="KW-0812">Transmembrane</keyword>
<feature type="transmembrane region" description="Helical" evidence="1">
    <location>
        <begin position="111"/>
        <end position="132"/>
    </location>
</feature>
<evidence type="ECO:0000313" key="3">
    <source>
        <dbReference type="Proteomes" id="UP000255036"/>
    </source>
</evidence>
<name>A0A371AQH0_9FIRM</name>
<dbReference type="Proteomes" id="UP000255036">
    <property type="component" value="Unassembled WGS sequence"/>
</dbReference>
<keyword evidence="1" id="KW-1133">Transmembrane helix</keyword>
<feature type="transmembrane region" description="Helical" evidence="1">
    <location>
        <begin position="174"/>
        <end position="194"/>
    </location>
</feature>
<proteinExistence type="predicted"/>
<dbReference type="EMBL" id="QRCT01000051">
    <property type="protein sequence ID" value="RDU21823.1"/>
    <property type="molecule type" value="Genomic_DNA"/>
</dbReference>
<organism evidence="2 3">
    <name type="scientific">Anaerosacchariphilus polymeriproducens</name>
    <dbReference type="NCBI Taxonomy" id="1812858"/>
    <lineage>
        <taxon>Bacteria</taxon>
        <taxon>Bacillati</taxon>
        <taxon>Bacillota</taxon>
        <taxon>Clostridia</taxon>
        <taxon>Lachnospirales</taxon>
        <taxon>Lachnospiraceae</taxon>
        <taxon>Anaerosacchariphilus</taxon>
    </lineage>
</organism>
<feature type="transmembrane region" description="Helical" evidence="1">
    <location>
        <begin position="206"/>
        <end position="226"/>
    </location>
</feature>